<dbReference type="PROSITE" id="PS51782">
    <property type="entry name" value="LYSM"/>
    <property type="match status" value="1"/>
</dbReference>
<dbReference type="InterPro" id="IPR018392">
    <property type="entry name" value="LysM"/>
</dbReference>
<gene>
    <name evidence="5" type="ORF">DNHGIG_39040</name>
</gene>
<evidence type="ECO:0000313" key="6">
    <source>
        <dbReference type="Proteomes" id="UP001057291"/>
    </source>
</evidence>
<feature type="domain" description="GH18" evidence="4">
    <location>
        <begin position="108"/>
        <end position="434"/>
    </location>
</feature>
<dbReference type="SUPFAM" id="SSF54106">
    <property type="entry name" value="LysM domain"/>
    <property type="match status" value="1"/>
</dbReference>
<keyword evidence="6" id="KW-1185">Reference proteome</keyword>
<dbReference type="AlphaFoldDB" id="A0AAV4LKZ0"/>
<dbReference type="InterPro" id="IPR017853">
    <property type="entry name" value="GH"/>
</dbReference>
<feature type="domain" description="LysM" evidence="3">
    <location>
        <begin position="2"/>
        <end position="45"/>
    </location>
</feature>
<dbReference type="Gene3D" id="3.10.350.10">
    <property type="entry name" value="LysM domain"/>
    <property type="match status" value="1"/>
</dbReference>
<dbReference type="GO" id="GO:0008061">
    <property type="term" value="F:chitin binding"/>
    <property type="evidence" value="ECO:0007669"/>
    <property type="project" value="InterPro"/>
</dbReference>
<dbReference type="Proteomes" id="UP001057291">
    <property type="component" value="Unassembled WGS sequence"/>
</dbReference>
<dbReference type="InterPro" id="IPR001223">
    <property type="entry name" value="Glyco_hydro18_cat"/>
</dbReference>
<dbReference type="CDD" id="cd02874">
    <property type="entry name" value="GH18_CFLE_spore_hydrolase"/>
    <property type="match status" value="1"/>
</dbReference>
<proteinExistence type="predicted"/>
<evidence type="ECO:0000259" key="3">
    <source>
        <dbReference type="PROSITE" id="PS51782"/>
    </source>
</evidence>
<dbReference type="GO" id="GO:0070492">
    <property type="term" value="F:oligosaccharide binding"/>
    <property type="evidence" value="ECO:0007669"/>
    <property type="project" value="TreeGrafter"/>
</dbReference>
<dbReference type="PANTHER" id="PTHR46066">
    <property type="entry name" value="CHITINASE DOMAIN-CONTAINING PROTEIN 1 FAMILY MEMBER"/>
    <property type="match status" value="1"/>
</dbReference>
<dbReference type="SUPFAM" id="SSF51445">
    <property type="entry name" value="(Trans)glycosidases"/>
    <property type="match status" value="1"/>
</dbReference>
<dbReference type="GO" id="GO:0005975">
    <property type="term" value="P:carbohydrate metabolic process"/>
    <property type="evidence" value="ECO:0007669"/>
    <property type="project" value="InterPro"/>
</dbReference>
<comment type="caution">
    <text evidence="5">The sequence shown here is derived from an EMBL/GenBank/DDBJ whole genome shotgun (WGS) entry which is preliminary data.</text>
</comment>
<dbReference type="InterPro" id="IPR036779">
    <property type="entry name" value="LysM_dom_sf"/>
</dbReference>
<evidence type="ECO:0000256" key="1">
    <source>
        <dbReference type="ARBA" id="ARBA00022801"/>
    </source>
</evidence>
<dbReference type="Pfam" id="PF00704">
    <property type="entry name" value="Glyco_hydro_18"/>
    <property type="match status" value="1"/>
</dbReference>
<sequence length="434" mass="48932">MFVHVVKPGESLISIAKDYGGTPEKIRELNELPSDRIVPGLHLLIPAGPAATLVPYIIQEGDTIDTLAREFRVPPRIIVGSNESIQRTGFKQGQTVWLPVPIREKREIEVNAYIIPTGTQADAEVIRDVAPHITYLSTYSYRVTQDGRLVDVSDTHLLSEVKRQAVMPHMTVSNFDGNRFNPELARAIMNREGIKQTLYENIFHVIRRKGYQGVHVDFEHMYPEDRELYNDFIRGLAAFMKPKGISVSLTLGPKMNDDFQSRWMGAFDYNTLGTLADSVMITTYDWGSVGGPPLPIAPLHLVKKVLQYAISLIPANKIFMGMALYGYDWSTPFVPGIRARGIAPKAAVNMAIHQGAVIQWHHASASPTYTYRGERGEFRQVWFEDARSVMAKFHLVQEMGVRGISYWVLGCPFPQNWALLEKTFTVRQKVGQFS</sequence>
<dbReference type="InterPro" id="IPR041704">
    <property type="entry name" value="CFLE_GH18"/>
</dbReference>
<dbReference type="PANTHER" id="PTHR46066:SF2">
    <property type="entry name" value="CHITINASE DOMAIN-CONTAINING PROTEIN 1"/>
    <property type="match status" value="1"/>
</dbReference>
<dbReference type="GO" id="GO:0012505">
    <property type="term" value="C:endomembrane system"/>
    <property type="evidence" value="ECO:0007669"/>
    <property type="project" value="TreeGrafter"/>
</dbReference>
<dbReference type="PROSITE" id="PS51910">
    <property type="entry name" value="GH18_2"/>
    <property type="match status" value="1"/>
</dbReference>
<dbReference type="InterPro" id="IPR011583">
    <property type="entry name" value="Chitinase_II/V-like_cat"/>
</dbReference>
<evidence type="ECO:0000259" key="4">
    <source>
        <dbReference type="PROSITE" id="PS51910"/>
    </source>
</evidence>
<dbReference type="GO" id="GO:0016798">
    <property type="term" value="F:hydrolase activity, acting on glycosyl bonds"/>
    <property type="evidence" value="ECO:0007669"/>
    <property type="project" value="UniProtKB-KW"/>
</dbReference>
<dbReference type="Gene3D" id="3.10.50.10">
    <property type="match status" value="1"/>
</dbReference>
<evidence type="ECO:0000313" key="5">
    <source>
        <dbReference type="EMBL" id="GIM48355.1"/>
    </source>
</evidence>
<dbReference type="SMART" id="SM00257">
    <property type="entry name" value="LysM"/>
    <property type="match status" value="2"/>
</dbReference>
<dbReference type="RefSeq" id="WP_282201242.1">
    <property type="nucleotide sequence ID" value="NZ_BOQE01000001.1"/>
</dbReference>
<keyword evidence="1" id="KW-0378">Hydrolase</keyword>
<keyword evidence="2" id="KW-0326">Glycosidase</keyword>
<protein>
    <submittedName>
        <fullName evidence="5">Germination protein</fullName>
    </submittedName>
</protein>
<organism evidence="5 6">
    <name type="scientific">Collibacillus ludicampi</name>
    <dbReference type="NCBI Taxonomy" id="2771369"/>
    <lineage>
        <taxon>Bacteria</taxon>
        <taxon>Bacillati</taxon>
        <taxon>Bacillota</taxon>
        <taxon>Bacilli</taxon>
        <taxon>Bacillales</taxon>
        <taxon>Alicyclobacillaceae</taxon>
        <taxon>Collibacillus</taxon>
    </lineage>
</organism>
<reference evidence="5" key="1">
    <citation type="journal article" date="2023" name="Int. J. Syst. Evol. Microbiol.">
        <title>Collibacillus ludicampi gen. nov., sp. nov., a new soil bacterium of the family Alicyclobacillaceae.</title>
        <authorList>
            <person name="Jojima T."/>
            <person name="Ioku Y."/>
            <person name="Fukuta Y."/>
            <person name="Shirasaka N."/>
            <person name="Matsumura Y."/>
            <person name="Mori M."/>
        </authorList>
    </citation>
    <scope>NUCLEOTIDE SEQUENCE</scope>
    <source>
        <strain evidence="5">TP075</strain>
    </source>
</reference>
<dbReference type="Gene3D" id="3.20.20.80">
    <property type="entry name" value="Glycosidases"/>
    <property type="match status" value="1"/>
</dbReference>
<dbReference type="EMBL" id="BOQE01000001">
    <property type="protein sequence ID" value="GIM48355.1"/>
    <property type="molecule type" value="Genomic_DNA"/>
</dbReference>
<dbReference type="InterPro" id="IPR029070">
    <property type="entry name" value="Chitinase_insertion_sf"/>
</dbReference>
<evidence type="ECO:0000256" key="2">
    <source>
        <dbReference type="ARBA" id="ARBA00023295"/>
    </source>
</evidence>
<dbReference type="Pfam" id="PF01476">
    <property type="entry name" value="LysM"/>
    <property type="match status" value="2"/>
</dbReference>
<dbReference type="CDD" id="cd00118">
    <property type="entry name" value="LysM"/>
    <property type="match status" value="1"/>
</dbReference>
<name>A0AAV4LKZ0_9BACL</name>
<accession>A0AAV4LKZ0</accession>
<dbReference type="SMART" id="SM00636">
    <property type="entry name" value="Glyco_18"/>
    <property type="match status" value="1"/>
</dbReference>